<feature type="compositionally biased region" description="Polar residues" evidence="1">
    <location>
        <begin position="668"/>
        <end position="685"/>
    </location>
</feature>
<feature type="compositionally biased region" description="Low complexity" evidence="1">
    <location>
        <begin position="261"/>
        <end position="270"/>
    </location>
</feature>
<feature type="region of interest" description="Disordered" evidence="1">
    <location>
        <begin position="29"/>
        <end position="55"/>
    </location>
</feature>
<feature type="compositionally biased region" description="Low complexity" evidence="1">
    <location>
        <begin position="320"/>
        <end position="339"/>
    </location>
</feature>
<organism evidence="2 3">
    <name type="scientific">Cafeteria roenbergensis</name>
    <name type="common">Marine flagellate</name>
    <dbReference type="NCBI Taxonomy" id="33653"/>
    <lineage>
        <taxon>Eukaryota</taxon>
        <taxon>Sar</taxon>
        <taxon>Stramenopiles</taxon>
        <taxon>Bigyra</taxon>
        <taxon>Opalozoa</taxon>
        <taxon>Bicosoecida</taxon>
        <taxon>Cafeteriaceae</taxon>
        <taxon>Cafeteria</taxon>
    </lineage>
</organism>
<evidence type="ECO:0000256" key="1">
    <source>
        <dbReference type="SAM" id="MobiDB-lite"/>
    </source>
</evidence>
<accession>A0A5A8CDE7</accession>
<feature type="compositionally biased region" description="Low complexity" evidence="1">
    <location>
        <begin position="164"/>
        <end position="187"/>
    </location>
</feature>
<feature type="region of interest" description="Disordered" evidence="1">
    <location>
        <begin position="805"/>
        <end position="828"/>
    </location>
</feature>
<feature type="region of interest" description="Disordered" evidence="1">
    <location>
        <begin position="664"/>
        <end position="727"/>
    </location>
</feature>
<dbReference type="Proteomes" id="UP000323011">
    <property type="component" value="Unassembled WGS sequence"/>
</dbReference>
<feature type="compositionally biased region" description="Polar residues" evidence="1">
    <location>
        <begin position="435"/>
        <end position="444"/>
    </location>
</feature>
<feature type="compositionally biased region" description="Low complexity" evidence="1">
    <location>
        <begin position="694"/>
        <end position="710"/>
    </location>
</feature>
<name>A0A5A8CDE7_CAFRO</name>
<dbReference type="AlphaFoldDB" id="A0A5A8CDE7"/>
<feature type="compositionally biased region" description="Low complexity" evidence="1">
    <location>
        <begin position="810"/>
        <end position="828"/>
    </location>
</feature>
<feature type="region of interest" description="Disordered" evidence="1">
    <location>
        <begin position="907"/>
        <end position="1063"/>
    </location>
</feature>
<feature type="region of interest" description="Disordered" evidence="1">
    <location>
        <begin position="283"/>
        <end position="405"/>
    </location>
</feature>
<protein>
    <submittedName>
        <fullName evidence="2">Uncharacterized protein</fullName>
    </submittedName>
</protein>
<feature type="compositionally biased region" description="Acidic residues" evidence="1">
    <location>
        <begin position="32"/>
        <end position="48"/>
    </location>
</feature>
<dbReference type="OMA" id="GMERELP"/>
<feature type="compositionally biased region" description="Polar residues" evidence="1">
    <location>
        <begin position="417"/>
        <end position="427"/>
    </location>
</feature>
<feature type="region of interest" description="Disordered" evidence="1">
    <location>
        <begin position="138"/>
        <end position="193"/>
    </location>
</feature>
<feature type="compositionally biased region" description="Gly residues" evidence="1">
    <location>
        <begin position="395"/>
        <end position="404"/>
    </location>
</feature>
<feature type="compositionally biased region" description="Low complexity" evidence="1">
    <location>
        <begin position="907"/>
        <end position="916"/>
    </location>
</feature>
<feature type="region of interest" description="Disordered" evidence="1">
    <location>
        <begin position="599"/>
        <end position="641"/>
    </location>
</feature>
<evidence type="ECO:0000313" key="3">
    <source>
        <dbReference type="Proteomes" id="UP000323011"/>
    </source>
</evidence>
<feature type="region of interest" description="Disordered" evidence="1">
    <location>
        <begin position="417"/>
        <end position="582"/>
    </location>
</feature>
<proteinExistence type="predicted"/>
<feature type="compositionally biased region" description="Low complexity" evidence="1">
    <location>
        <begin position="460"/>
        <end position="494"/>
    </location>
</feature>
<keyword evidence="3" id="KW-1185">Reference proteome</keyword>
<dbReference type="EMBL" id="VLTN01000030">
    <property type="protein sequence ID" value="KAA0151002.1"/>
    <property type="molecule type" value="Genomic_DNA"/>
</dbReference>
<reference evidence="2 3" key="1">
    <citation type="submission" date="2019-07" db="EMBL/GenBank/DDBJ databases">
        <title>Genomes of Cafeteria roenbergensis.</title>
        <authorList>
            <person name="Fischer M.G."/>
            <person name="Hackl T."/>
            <person name="Roman M."/>
        </authorList>
    </citation>
    <scope>NUCLEOTIDE SEQUENCE [LARGE SCALE GENOMIC DNA]</scope>
    <source>
        <strain evidence="2 3">BVI</strain>
    </source>
</reference>
<feature type="compositionally biased region" description="Polar residues" evidence="1">
    <location>
        <begin position="558"/>
        <end position="568"/>
    </location>
</feature>
<feature type="compositionally biased region" description="Low complexity" evidence="1">
    <location>
        <begin position="999"/>
        <end position="1011"/>
    </location>
</feature>
<gene>
    <name evidence="2" type="ORF">FNF29_04892</name>
</gene>
<feature type="compositionally biased region" description="Polar residues" evidence="1">
    <location>
        <begin position="959"/>
        <end position="971"/>
    </location>
</feature>
<feature type="region of interest" description="Disordered" evidence="1">
    <location>
        <begin position="210"/>
        <end position="271"/>
    </location>
</feature>
<comment type="caution">
    <text evidence="2">The sequence shown here is derived from an EMBL/GenBank/DDBJ whole genome shotgun (WGS) entry which is preliminary data.</text>
</comment>
<evidence type="ECO:0000313" key="2">
    <source>
        <dbReference type="EMBL" id="KAA0151002.1"/>
    </source>
</evidence>
<feature type="compositionally biased region" description="Polar residues" evidence="1">
    <location>
        <begin position="535"/>
        <end position="548"/>
    </location>
</feature>
<sequence length="1063" mass="101763">MAAAPASDGAEQTDVFIPNPDALAARLIGYLAEDDDDDDDGAGDEDGALGDGGSSVGFPLMSTVSRYTETSRVMTLDLSAAFPMSNVPVGDMRRTAYGYRSGELNDAGFDSARRRDNEAAMVLGADGKLVHVLEMGGRVDPFAPHPKRDAKTTSAATARERASKPAGPDGAPAGAGSPSATPGSVSSRLPVGGSPRRAVARLAGPAAAGSAAAGPAWHSGGGGTMAASSALQPPRSPMGLNTSDESLPIPWGDSSVGTDPAGAGSEASSAPRTLAIASTSAGIEGELPGPKASPATALQQDGTPIPPKERAPAKLGLSSPAPDTVPAAGGAPAAVAGGALRTGEPPAPAPSSRPPVVAAGTVDVTASWAPHPGREGPAAGSQQSSSDLAVHGNRSSGGLGGGSLQGAEASVISATFAGSTGNTSMTGSALADGQHLSSSPQPSLRSAHAGALARPRQGSPTAGARAAPVSAASGGSLAAAGSPSTLAAAAAAGPDIPPLQRDESSGGDVTDAGPTSKCGRAGGASEAVTAAPAAGQSSIGAESVTSSGPEGKAATVSPLGSGSASRQSDVLDASHRQGLSVGEADGGETAVRLVSLRSGGGSGVEFGRSPSSVITPGGQARGLSASARGPRPDGFGGGDAAIASSKSLRGIGHKSAKAKVSIVHHRPVSSQSPLSHSRGLSTHGASSAGGESVGNSSAGIGRIGIASGEADPGVTATDAVAPPRSGEGVGVAGGAGGGVDACATSGAAAARAGGDGAAAAAGAESLAGRHGGSVGQSTDSALVDVTAARSTVDSAVHIVTASQARDTAQRHGQSAAAAAAPAAGAARGSNRSRAASAAGRSGFWGWVVGWCAPPRGLDAGQPNPIQRQARPLPGAGTAAVSAEPVAMANAVVLPACERQSATATETSAATATATATDVGPGSAVGTADVPAPHRSPSRRPLAVTSSQVGSSVRIIDDSAANSAKSRKSPASSVGLRTIAPAVSPEHRKPPIRVVGTGGSSSATTTVAVSARLGDRGGSDSGRQDTSGSLGSAVASGVGQTSLSLADATTSAACRDGSAGLAPA</sequence>
<feature type="compositionally biased region" description="Low complexity" evidence="1">
    <location>
        <begin position="1023"/>
        <end position="1052"/>
    </location>
</feature>